<feature type="compositionally biased region" description="Polar residues" evidence="1">
    <location>
        <begin position="49"/>
        <end position="60"/>
    </location>
</feature>
<organism evidence="2 3">
    <name type="scientific">Colletotrichum nymphaeae SA-01</name>
    <dbReference type="NCBI Taxonomy" id="1460502"/>
    <lineage>
        <taxon>Eukaryota</taxon>
        <taxon>Fungi</taxon>
        <taxon>Dikarya</taxon>
        <taxon>Ascomycota</taxon>
        <taxon>Pezizomycotina</taxon>
        <taxon>Sordariomycetes</taxon>
        <taxon>Hypocreomycetidae</taxon>
        <taxon>Glomerellales</taxon>
        <taxon>Glomerellaceae</taxon>
        <taxon>Colletotrichum</taxon>
        <taxon>Colletotrichum acutatum species complex</taxon>
    </lineage>
</organism>
<feature type="compositionally biased region" description="Low complexity" evidence="1">
    <location>
        <begin position="61"/>
        <end position="87"/>
    </location>
</feature>
<feature type="compositionally biased region" description="Polar residues" evidence="1">
    <location>
        <begin position="89"/>
        <end position="102"/>
    </location>
</feature>
<sequence>MPVKAARGSRRRKAGQAGASASDNGQGSSATGQQQGAGITAEGAVGNEATGQQPQGAGNSTGQPQGTNTTGQPQGANTTGQQPQGAGNVQGSSATGQPQGADTTGQQETGNTGQAAKTNTKGRRKKDAEDDSDDENVRKKQKTGSQKSAADYKGAWKKALNTKGLRELPDQDVNRLVPGNAEDVHYDDDWTQRDEADLRQAWANDPNRRALLLISENEHIKMWKTVLRWFRCSPAEIISAKYRLEYDPSFHQVQKVKNEDGSTESIRPLSMSGVFCKRLSDLAFHPNWLHRLPLFIYGMQYAVILRTNDRRTWHLTNETNEPFWDTLMQVIYKKRGQNESMHDIHAEARKRLRQAKMLRPYFSRFMSKLEEMFPVQMYDEAEAPGAFDPYRITSTDLLNIENSLTSMDLLGLPIYGGAEGTHWGELVGKNLMRCPDKDTIRDYHERGILVTRRMAGRALKRRTRLGFEEPLMGKAADATAEANVGEVSKEDYDASVADYNAKVAEVERLRLEHDAEVKRL</sequence>
<feature type="compositionally biased region" description="Low complexity" evidence="1">
    <location>
        <begin position="103"/>
        <end position="114"/>
    </location>
</feature>
<evidence type="ECO:0000313" key="2">
    <source>
        <dbReference type="EMBL" id="KXH64817.1"/>
    </source>
</evidence>
<dbReference type="Proteomes" id="UP000070054">
    <property type="component" value="Unassembled WGS sequence"/>
</dbReference>
<accession>A0A135UWY2</accession>
<dbReference type="OrthoDB" id="4754366at2759"/>
<name>A0A135UWY2_9PEZI</name>
<feature type="region of interest" description="Disordered" evidence="1">
    <location>
        <begin position="1"/>
        <end position="153"/>
    </location>
</feature>
<dbReference type="AlphaFoldDB" id="A0A135UWY2"/>
<dbReference type="EMBL" id="JEMN01000052">
    <property type="protein sequence ID" value="KXH64817.1"/>
    <property type="molecule type" value="Genomic_DNA"/>
</dbReference>
<comment type="caution">
    <text evidence="2">The sequence shown here is derived from an EMBL/GenBank/DDBJ whole genome shotgun (WGS) entry which is preliminary data.</text>
</comment>
<gene>
    <name evidence="2" type="ORF">CNYM01_13935</name>
</gene>
<protein>
    <submittedName>
        <fullName evidence="2">Uncharacterized protein</fullName>
    </submittedName>
</protein>
<evidence type="ECO:0000313" key="3">
    <source>
        <dbReference type="Proteomes" id="UP000070054"/>
    </source>
</evidence>
<proteinExistence type="predicted"/>
<reference evidence="2 3" key="1">
    <citation type="submission" date="2014-02" db="EMBL/GenBank/DDBJ databases">
        <title>The genome sequence of Colletotrichum nymphaeae SA-01.</title>
        <authorList>
            <person name="Baroncelli R."/>
            <person name="Thon M.R."/>
        </authorList>
    </citation>
    <scope>NUCLEOTIDE SEQUENCE [LARGE SCALE GENOMIC DNA]</scope>
    <source>
        <strain evidence="2 3">SA-01</strain>
    </source>
</reference>
<keyword evidence="3" id="KW-1185">Reference proteome</keyword>
<evidence type="ECO:0000256" key="1">
    <source>
        <dbReference type="SAM" id="MobiDB-lite"/>
    </source>
</evidence>
<feature type="compositionally biased region" description="Low complexity" evidence="1">
    <location>
        <begin position="15"/>
        <end position="44"/>
    </location>
</feature>